<evidence type="ECO:0000313" key="1">
    <source>
        <dbReference type="EMBL" id="MDR6941032.1"/>
    </source>
</evidence>
<dbReference type="InterPro" id="IPR014582">
    <property type="entry name" value="UCP033535_lipo"/>
</dbReference>
<reference evidence="1 2" key="1">
    <citation type="submission" date="2023-07" db="EMBL/GenBank/DDBJ databases">
        <title>Sorghum-associated microbial communities from plants grown in Nebraska, USA.</title>
        <authorList>
            <person name="Schachtman D."/>
        </authorList>
    </citation>
    <scope>NUCLEOTIDE SEQUENCE [LARGE SCALE GENOMIC DNA]</scope>
    <source>
        <strain evidence="1 2">3262</strain>
    </source>
</reference>
<evidence type="ECO:0000313" key="2">
    <source>
        <dbReference type="Proteomes" id="UP001247620"/>
    </source>
</evidence>
<dbReference type="Gene3D" id="1.10.10.1260">
    <property type="entry name" value="Envelope glycoprotein gp160, DUF2291, helical domain"/>
    <property type="match status" value="1"/>
</dbReference>
<protein>
    <recommendedName>
        <fullName evidence="3">DUF2291 domain-containing protein</fullName>
    </recommendedName>
</protein>
<dbReference type="Gene3D" id="2.40.50.420">
    <property type="entry name" value="Envelope glycoprotein gp160, DUF2291, alpha/beta domain"/>
    <property type="match status" value="1"/>
</dbReference>
<sequence length="207" mass="22687">MAKKGLKYVAAIIVITLLAWNSVYFKKLNEVKASAVKQFNAVAYARNYLNTQLLPAAGNAPDIDKLLSQLKNNPDSAFKSYAHALDIGNIRFFMASGRGVVTSADENDVYLLTPNKQQVKIATEYIFGNALRDAPGIIGVNDFTNTTDLNNVSAEVNKIIRTEMVSSFKNKIKKGSQIAFAGAFELNQAHINLSDIEIMPVSLKITN</sequence>
<accession>A0ABU1T6M8</accession>
<organism evidence="1 2">
    <name type="scientific">Mucilaginibacter pocheonensis</name>
    <dbReference type="NCBI Taxonomy" id="398050"/>
    <lineage>
        <taxon>Bacteria</taxon>
        <taxon>Pseudomonadati</taxon>
        <taxon>Bacteroidota</taxon>
        <taxon>Sphingobacteriia</taxon>
        <taxon>Sphingobacteriales</taxon>
        <taxon>Sphingobacteriaceae</taxon>
        <taxon>Mucilaginibacter</taxon>
    </lineage>
</organism>
<comment type="caution">
    <text evidence="1">The sequence shown here is derived from an EMBL/GenBank/DDBJ whole genome shotgun (WGS) entry which is preliminary data.</text>
</comment>
<dbReference type="RefSeq" id="WP_310092340.1">
    <property type="nucleotide sequence ID" value="NZ_JAVDUU010000001.1"/>
</dbReference>
<name>A0ABU1T6M8_9SPHI</name>
<proteinExistence type="predicted"/>
<dbReference type="SUPFAM" id="SSF141318">
    <property type="entry name" value="TM0957-like"/>
    <property type="match status" value="1"/>
</dbReference>
<dbReference type="Proteomes" id="UP001247620">
    <property type="component" value="Unassembled WGS sequence"/>
</dbReference>
<keyword evidence="2" id="KW-1185">Reference proteome</keyword>
<dbReference type="EMBL" id="JAVDUU010000001">
    <property type="protein sequence ID" value="MDR6941032.1"/>
    <property type="molecule type" value="Genomic_DNA"/>
</dbReference>
<dbReference type="Pfam" id="PF10054">
    <property type="entry name" value="DUF2291"/>
    <property type="match status" value="1"/>
</dbReference>
<dbReference type="InterPro" id="IPR036215">
    <property type="entry name" value="TM0957-like_sf"/>
</dbReference>
<evidence type="ECO:0008006" key="3">
    <source>
        <dbReference type="Google" id="ProtNLM"/>
    </source>
</evidence>
<gene>
    <name evidence="1" type="ORF">J2W55_000860</name>
</gene>